<feature type="transmembrane region" description="Helical" evidence="2">
    <location>
        <begin position="177"/>
        <end position="196"/>
    </location>
</feature>
<gene>
    <name evidence="3" type="ORF">GTZ99_05340</name>
</gene>
<organism evidence="3 4">
    <name type="scientific">Novosphingobium ovatum</name>
    <dbReference type="NCBI Taxonomy" id="1908523"/>
    <lineage>
        <taxon>Bacteria</taxon>
        <taxon>Pseudomonadati</taxon>
        <taxon>Pseudomonadota</taxon>
        <taxon>Alphaproteobacteria</taxon>
        <taxon>Sphingomonadales</taxon>
        <taxon>Sphingomonadaceae</taxon>
        <taxon>Novosphingobium</taxon>
    </lineage>
</organism>
<feature type="transmembrane region" description="Helical" evidence="2">
    <location>
        <begin position="345"/>
        <end position="369"/>
    </location>
</feature>
<dbReference type="RefSeq" id="WP_161717255.1">
    <property type="nucleotide sequence ID" value="NZ_JAAAPO010000002.1"/>
</dbReference>
<feature type="transmembrane region" description="Helical" evidence="2">
    <location>
        <begin position="253"/>
        <end position="281"/>
    </location>
</feature>
<keyword evidence="2" id="KW-0812">Transmembrane</keyword>
<dbReference type="PANTHER" id="PTHR11328">
    <property type="entry name" value="MAJOR FACILITATOR SUPERFAMILY DOMAIN-CONTAINING PROTEIN"/>
    <property type="match status" value="1"/>
</dbReference>
<keyword evidence="2" id="KW-1133">Transmembrane helix</keyword>
<feature type="transmembrane region" description="Helical" evidence="2">
    <location>
        <begin position="390"/>
        <end position="417"/>
    </location>
</feature>
<dbReference type="Gene3D" id="1.20.1250.20">
    <property type="entry name" value="MFS general substrate transporter like domains"/>
    <property type="match status" value="2"/>
</dbReference>
<accession>A0ABW9XBV3</accession>
<sequence>MTSAPAPVAAIPETGAAAPMIPAAPRRHGLRWQTKAGFGIAQIAGQLFRDAPSLLLLFYLTTILGLRPDIAGLAIFVPKVFFGAAFDMGVGMLSDRLAGRFARRGWLLIGGIAAPFAMLASFAIPQMETGAMVVWVFASFSIYMAVFSTFSVPYLAQFASMTEDPAERTELMGWRHGFTGVGVLLGSAGVPVLIHALGGGRFAYVTAAAVLGAICSATLVVGWWHARAIPEPRTIARPLALADLPKVLKDRRYMALCASAVVMTIAAGISYASFAFFVTYAMKRADAFVQIGILSTIMAAVVMAGSPFWVGVANRLGKKNTYLLAAIGHGAVMMLWSFAVDLPMWGAYVLAAGLGLCNTGWGVMVLSMLSDAIANARDTMGEDRAGTYSAIWSIIEKAGIAFGGTLVVGNILAWSGFDAAAAKAGVPQSQAAINGIIFAYTVLPGVAKWCAAALVWFCIPADKPRISQEIEA</sequence>
<evidence type="ECO:0000256" key="2">
    <source>
        <dbReference type="SAM" id="Phobius"/>
    </source>
</evidence>
<feature type="transmembrane region" description="Helical" evidence="2">
    <location>
        <begin position="287"/>
        <end position="310"/>
    </location>
</feature>
<feature type="transmembrane region" description="Helical" evidence="2">
    <location>
        <begin position="437"/>
        <end position="459"/>
    </location>
</feature>
<dbReference type="Proteomes" id="UP000753724">
    <property type="component" value="Unassembled WGS sequence"/>
</dbReference>
<keyword evidence="2" id="KW-0472">Membrane</keyword>
<dbReference type="PANTHER" id="PTHR11328:SF24">
    <property type="entry name" value="MAJOR FACILITATOR SUPERFAMILY (MFS) PROFILE DOMAIN-CONTAINING PROTEIN"/>
    <property type="match status" value="1"/>
</dbReference>
<reference evidence="4" key="1">
    <citation type="submission" date="2020-01" db="EMBL/GenBank/DDBJ databases">
        <title>Sphingomonas sp. strain CSW-10.</title>
        <authorList>
            <person name="Chen W.-M."/>
        </authorList>
    </citation>
    <scope>NUCLEOTIDE SEQUENCE [LARGE SCALE GENOMIC DNA]</scope>
    <source>
        <strain evidence="4">FSY-8</strain>
    </source>
</reference>
<evidence type="ECO:0000256" key="1">
    <source>
        <dbReference type="ARBA" id="ARBA00009617"/>
    </source>
</evidence>
<comment type="caution">
    <text evidence="3">The sequence shown here is derived from an EMBL/GenBank/DDBJ whole genome shotgun (WGS) entry which is preliminary data.</text>
</comment>
<dbReference type="EMBL" id="JAAAPO010000002">
    <property type="protein sequence ID" value="NBC35977.1"/>
    <property type="molecule type" value="Genomic_DNA"/>
</dbReference>
<feature type="transmembrane region" description="Helical" evidence="2">
    <location>
        <begin position="105"/>
        <end position="124"/>
    </location>
</feature>
<dbReference type="InterPro" id="IPR039672">
    <property type="entry name" value="MFS_2"/>
</dbReference>
<dbReference type="Pfam" id="PF13347">
    <property type="entry name" value="MFS_2"/>
    <property type="match status" value="1"/>
</dbReference>
<feature type="transmembrane region" description="Helical" evidence="2">
    <location>
        <begin position="70"/>
        <end position="93"/>
    </location>
</feature>
<keyword evidence="4" id="KW-1185">Reference proteome</keyword>
<feature type="transmembrane region" description="Helical" evidence="2">
    <location>
        <begin position="322"/>
        <end position="339"/>
    </location>
</feature>
<feature type="transmembrane region" description="Helical" evidence="2">
    <location>
        <begin position="202"/>
        <end position="224"/>
    </location>
</feature>
<name>A0ABW9XBV3_9SPHN</name>
<comment type="similarity">
    <text evidence="1">Belongs to the sodium:galactoside symporter (TC 2.A.2) family.</text>
</comment>
<evidence type="ECO:0000313" key="4">
    <source>
        <dbReference type="Proteomes" id="UP000753724"/>
    </source>
</evidence>
<dbReference type="SUPFAM" id="SSF103473">
    <property type="entry name" value="MFS general substrate transporter"/>
    <property type="match status" value="1"/>
</dbReference>
<proteinExistence type="inferred from homology"/>
<protein>
    <submittedName>
        <fullName evidence="3">MFS transporter</fullName>
    </submittedName>
</protein>
<evidence type="ECO:0000313" key="3">
    <source>
        <dbReference type="EMBL" id="NBC35977.1"/>
    </source>
</evidence>
<dbReference type="InterPro" id="IPR036259">
    <property type="entry name" value="MFS_trans_sf"/>
</dbReference>
<feature type="transmembrane region" description="Helical" evidence="2">
    <location>
        <begin position="130"/>
        <end position="156"/>
    </location>
</feature>